<keyword evidence="1" id="KW-0812">Transmembrane</keyword>
<dbReference type="EMBL" id="CP007029">
    <property type="protein sequence ID" value="AHF00056.1"/>
    <property type="molecule type" value="Genomic_DNA"/>
</dbReference>
<feature type="transmembrane region" description="Helical" evidence="1">
    <location>
        <begin position="40"/>
        <end position="58"/>
    </location>
</feature>
<reference evidence="3 4" key="1">
    <citation type="submission" date="2013-12" db="EMBL/GenBank/DDBJ databases">
        <authorList>
            <consortium name="DOE Joint Genome Institute"/>
            <person name="Muyzer G."/>
            <person name="Huntemann M."/>
            <person name="Han J."/>
            <person name="Chen A."/>
            <person name="Kyrpides N."/>
            <person name="Mavromatis K."/>
            <person name="Markowitz V."/>
            <person name="Palaniappan K."/>
            <person name="Ivanova N."/>
            <person name="Schaumberg A."/>
            <person name="Pati A."/>
            <person name="Liolios K."/>
            <person name="Nordberg H.P."/>
            <person name="Cantor M.N."/>
            <person name="Hua S.X."/>
            <person name="Woyke T."/>
        </authorList>
    </citation>
    <scope>NUCLEOTIDE SEQUENCE [LARGE SCALE GENOMIC DNA]</scope>
    <source>
        <strain evidence="3 4">ARh 1</strain>
    </source>
</reference>
<dbReference type="HOGENOM" id="CLU_1408176_0_0_6"/>
<name>W0DT52_9GAMM</name>
<keyword evidence="1" id="KW-1133">Transmembrane helix</keyword>
<dbReference type="AlphaFoldDB" id="W0DT52"/>
<feature type="transmembrane region" description="Helical" evidence="1">
    <location>
        <begin position="6"/>
        <end position="28"/>
    </location>
</feature>
<dbReference type="RefSeq" id="WP_006747625.1">
    <property type="nucleotide sequence ID" value="NZ_CP007029.1"/>
</dbReference>
<evidence type="ECO:0000313" key="4">
    <source>
        <dbReference type="Proteomes" id="UP000005289"/>
    </source>
</evidence>
<feature type="transmembrane region" description="Helical" evidence="1">
    <location>
        <begin position="155"/>
        <end position="179"/>
    </location>
</feature>
<proteinExistence type="predicted"/>
<accession>W0DT52</accession>
<protein>
    <recommendedName>
        <fullName evidence="2">DUF2231 domain-containing protein</fullName>
    </recommendedName>
</protein>
<keyword evidence="4" id="KW-1185">Reference proteome</keyword>
<dbReference type="Pfam" id="PF09990">
    <property type="entry name" value="DUF2231"/>
    <property type="match status" value="1"/>
</dbReference>
<feature type="domain" description="DUF2231" evidence="2">
    <location>
        <begin position="3"/>
        <end position="133"/>
    </location>
</feature>
<evidence type="ECO:0000313" key="3">
    <source>
        <dbReference type="EMBL" id="AHF00056.1"/>
    </source>
</evidence>
<dbReference type="InterPro" id="IPR019251">
    <property type="entry name" value="DUF2231_TM"/>
</dbReference>
<gene>
    <name evidence="3" type="ORF">THITH_08120</name>
</gene>
<evidence type="ECO:0000259" key="2">
    <source>
        <dbReference type="Pfam" id="PF09990"/>
    </source>
</evidence>
<keyword evidence="1" id="KW-0472">Membrane</keyword>
<evidence type="ECO:0000256" key="1">
    <source>
        <dbReference type="SAM" id="Phobius"/>
    </source>
</evidence>
<feature type="transmembrane region" description="Helical" evidence="1">
    <location>
        <begin position="110"/>
        <end position="135"/>
    </location>
</feature>
<dbReference type="KEGG" id="tti:THITH_08120"/>
<dbReference type="OrthoDB" id="7859235at2"/>
<dbReference type="STRING" id="713585.THITH_08120"/>
<dbReference type="Proteomes" id="UP000005289">
    <property type="component" value="Chromosome"/>
</dbReference>
<organism evidence="3 4">
    <name type="scientific">Thioalkalivibrio paradoxus ARh 1</name>
    <dbReference type="NCBI Taxonomy" id="713585"/>
    <lineage>
        <taxon>Bacteria</taxon>
        <taxon>Pseudomonadati</taxon>
        <taxon>Pseudomonadota</taxon>
        <taxon>Gammaproteobacteria</taxon>
        <taxon>Chromatiales</taxon>
        <taxon>Ectothiorhodospiraceae</taxon>
        <taxon>Thioalkalivibrio</taxon>
    </lineage>
</organism>
<sequence length="193" mass="21162">MGPYHALMVHFPVAFWTAAAVILVVRALSNGPLARAFDRVLVPFLVLGVVTGVIAYAIGLMVWPPDTLQTTPLGRNHMMAATWSLFYWTAVLVLRWWAGERVWDGLVNRLIMLGLGALGAGLLTITGTLGGHLHGAPTFLSDILREMGWEVYATFYFPSWMFIIQAIVAVAMLAIAMLARRAPASTPSREAER</sequence>
<feature type="transmembrane region" description="Helical" evidence="1">
    <location>
        <begin position="78"/>
        <end position="98"/>
    </location>
</feature>